<dbReference type="Proteomes" id="UP000324479">
    <property type="component" value="Unassembled WGS sequence"/>
</dbReference>
<gene>
    <name evidence="1" type="ORF">FYK55_01430</name>
</gene>
<keyword evidence="1" id="KW-0645">Protease</keyword>
<dbReference type="InterPro" id="IPR008969">
    <property type="entry name" value="CarboxyPept-like_regulatory"/>
</dbReference>
<organism evidence="1 2">
    <name type="scientific">Roseiconus nitratireducens</name>
    <dbReference type="NCBI Taxonomy" id="2605748"/>
    <lineage>
        <taxon>Bacteria</taxon>
        <taxon>Pseudomonadati</taxon>
        <taxon>Planctomycetota</taxon>
        <taxon>Planctomycetia</taxon>
        <taxon>Pirellulales</taxon>
        <taxon>Pirellulaceae</taxon>
        <taxon>Roseiconus</taxon>
    </lineage>
</organism>
<proteinExistence type="predicted"/>
<comment type="caution">
    <text evidence="1">The sequence shown here is derived from an EMBL/GenBank/DDBJ whole genome shotgun (WGS) entry which is preliminary data.</text>
</comment>
<evidence type="ECO:0000313" key="2">
    <source>
        <dbReference type="Proteomes" id="UP000324479"/>
    </source>
</evidence>
<keyword evidence="2" id="KW-1185">Reference proteome</keyword>
<protein>
    <submittedName>
        <fullName evidence="1">Carboxypeptidase regulatory-like domain-containing protein</fullName>
    </submittedName>
</protein>
<dbReference type="Gene3D" id="2.60.40.1120">
    <property type="entry name" value="Carboxypeptidase-like, regulatory domain"/>
    <property type="match status" value="1"/>
</dbReference>
<name>A0A5M6DL29_9BACT</name>
<dbReference type="Pfam" id="PF13620">
    <property type="entry name" value="CarboxypepD_reg"/>
    <property type="match status" value="1"/>
</dbReference>
<dbReference type="SUPFAM" id="SSF49464">
    <property type="entry name" value="Carboxypeptidase regulatory domain-like"/>
    <property type="match status" value="2"/>
</dbReference>
<dbReference type="EMBL" id="VWOX01000001">
    <property type="protein sequence ID" value="KAA5547106.1"/>
    <property type="molecule type" value="Genomic_DNA"/>
</dbReference>
<dbReference type="RefSeq" id="WP_150074214.1">
    <property type="nucleotide sequence ID" value="NZ_VWOX01000001.1"/>
</dbReference>
<dbReference type="AlphaFoldDB" id="A0A5M6DL29"/>
<dbReference type="GO" id="GO:0004180">
    <property type="term" value="F:carboxypeptidase activity"/>
    <property type="evidence" value="ECO:0007669"/>
    <property type="project" value="UniProtKB-KW"/>
</dbReference>
<sequence length="416" mass="44523">MSMLMLAACVLLSATTSELSGRVLDSDGKPISKAIVVVSTARPRLGPLTTCPSCYRDCAKRTMTDENGDFQITGLSDKLLFTLAAGAHGYQGAVTEYYDPGDEPDVTIELKTISSLNRNTNVRGSVVDLTGQPIAGAEIRTRMIRRAGGRIGGADDSVTTLTLTDDSGGFELLVGDHISGFDVRAVANGFSPEDTQWFKPDDQPLVIRLGQGASLKGKLVFEGRPVSSVEVGCVQKNRMIGNVVTPREIFTDGSGVFHFQNLPPDREYTLYTHTGQSAPAALPVSLVRAPGHGECAEFGDVSLVEPSTLTLSFKTDDGSPLPKDSYVRIGRPDAWRGSKAVLAQRSSVEVQLNDVPNEKFEVSVRVPGYSVSSVVPPSNLDPNARYSISVNGDTRMRFVVKRDNAAASVVPSNQSL</sequence>
<evidence type="ECO:0000313" key="1">
    <source>
        <dbReference type="EMBL" id="KAA5547106.1"/>
    </source>
</evidence>
<keyword evidence="1" id="KW-0378">Hydrolase</keyword>
<reference evidence="1 2" key="1">
    <citation type="submission" date="2019-08" db="EMBL/GenBank/DDBJ databases">
        <authorList>
            <person name="Dhanesh K."/>
            <person name="Kumar G."/>
            <person name="Sasikala C."/>
            <person name="Venkata Ramana C."/>
        </authorList>
    </citation>
    <scope>NUCLEOTIDE SEQUENCE [LARGE SCALE GENOMIC DNA]</scope>
    <source>
        <strain evidence="1 2">JC645</strain>
    </source>
</reference>
<keyword evidence="1" id="KW-0121">Carboxypeptidase</keyword>
<accession>A0A5M6DL29</accession>